<dbReference type="RefSeq" id="XP_007879720.1">
    <property type="nucleotide sequence ID" value="XM_007881529.1"/>
</dbReference>
<feature type="chain" id="PRO_5001604006" evidence="3">
    <location>
        <begin position="31"/>
        <end position="207"/>
    </location>
</feature>
<evidence type="ECO:0000313" key="5">
    <source>
        <dbReference type="Proteomes" id="UP000053664"/>
    </source>
</evidence>
<reference evidence="4 5" key="1">
    <citation type="journal article" date="2013" name="Plant Cell">
        <title>The transition from a phytopathogenic smut ancestor to an anamorphic biocontrol agent deciphered by comparative whole-genome analysis.</title>
        <authorList>
            <person name="Lefebvre F."/>
            <person name="Joly D.L."/>
            <person name="Labbe C."/>
            <person name="Teichmann B."/>
            <person name="Linning R."/>
            <person name="Belzile F."/>
            <person name="Bakkeren G."/>
            <person name="Belanger R.R."/>
        </authorList>
    </citation>
    <scope>NUCLEOTIDE SEQUENCE [LARGE SCALE GENOMIC DNA]</scope>
    <source>
        <strain evidence="4 5">PF-1</strain>
    </source>
</reference>
<feature type="transmembrane region" description="Helical" evidence="2">
    <location>
        <begin position="183"/>
        <end position="206"/>
    </location>
</feature>
<dbReference type="AlphaFoldDB" id="A0A061H7T3"/>
<feature type="compositionally biased region" description="Polar residues" evidence="1">
    <location>
        <begin position="71"/>
        <end position="81"/>
    </location>
</feature>
<evidence type="ECO:0000256" key="1">
    <source>
        <dbReference type="SAM" id="MobiDB-lite"/>
    </source>
</evidence>
<accession>A0A061H7T3</accession>
<keyword evidence="2" id="KW-0472">Membrane</keyword>
<organism evidence="4 5">
    <name type="scientific">Pseudozyma flocculosa PF-1</name>
    <dbReference type="NCBI Taxonomy" id="1277687"/>
    <lineage>
        <taxon>Eukaryota</taxon>
        <taxon>Fungi</taxon>
        <taxon>Dikarya</taxon>
        <taxon>Basidiomycota</taxon>
        <taxon>Ustilaginomycotina</taxon>
        <taxon>Ustilaginomycetes</taxon>
        <taxon>Ustilaginales</taxon>
        <taxon>Ustilaginaceae</taxon>
        <taxon>Pseudozyma</taxon>
    </lineage>
</organism>
<keyword evidence="2" id="KW-1133">Transmembrane helix</keyword>
<dbReference type="eggNOG" id="ENOG502RDQG">
    <property type="taxonomic scope" value="Eukaryota"/>
</dbReference>
<evidence type="ECO:0000256" key="3">
    <source>
        <dbReference type="SAM" id="SignalP"/>
    </source>
</evidence>
<evidence type="ECO:0000313" key="4">
    <source>
        <dbReference type="EMBL" id="EPQ28703.1"/>
    </source>
</evidence>
<evidence type="ECO:0000256" key="2">
    <source>
        <dbReference type="SAM" id="Phobius"/>
    </source>
</evidence>
<sequence length="207" mass="19807">MTTRSPSSPLRLALVLLLVALAAAATAVDASPDRLQRRQSLTSTAGIPATPNVGTGAPVATIPDGLGGLSTGTSVQFTPGASSPAPPVPFIAPTDAAGSASLASILTHYSQGMTAPTPTTGPPTGISTGLEGGFTGTATSSVLDGRVTTIDNAATTYTGPRPSSSASGAAANNAAAGATAVPLFGAAWVLSGLLVVAAGLGGGAILF</sequence>
<dbReference type="OrthoDB" id="2555952at2759"/>
<keyword evidence="2" id="KW-0812">Transmembrane</keyword>
<dbReference type="GeneID" id="19318113"/>
<dbReference type="KEGG" id="pfp:PFL1_04006"/>
<keyword evidence="3" id="KW-0732">Signal</keyword>
<name>A0A061H7T3_9BASI</name>
<dbReference type="EMBL" id="KE361634">
    <property type="protein sequence ID" value="EPQ28703.1"/>
    <property type="molecule type" value="Genomic_DNA"/>
</dbReference>
<gene>
    <name evidence="4" type="ORF">PFL1_04006</name>
</gene>
<protein>
    <submittedName>
        <fullName evidence="4">Uncharacterized protein</fullName>
    </submittedName>
</protein>
<feature type="signal peptide" evidence="3">
    <location>
        <begin position="1"/>
        <end position="30"/>
    </location>
</feature>
<dbReference type="HOGENOM" id="CLU_115052_0_0_1"/>
<dbReference type="Proteomes" id="UP000053664">
    <property type="component" value="Unassembled WGS sequence"/>
</dbReference>
<proteinExistence type="predicted"/>
<feature type="region of interest" description="Disordered" evidence="1">
    <location>
        <begin position="42"/>
        <end position="92"/>
    </location>
</feature>